<proteinExistence type="predicted"/>
<feature type="transmembrane region" description="Helical" evidence="1">
    <location>
        <begin position="64"/>
        <end position="80"/>
    </location>
</feature>
<evidence type="ECO:0000313" key="3">
    <source>
        <dbReference type="Proteomes" id="UP000010433"/>
    </source>
</evidence>
<name>L1NJN1_9BACT</name>
<dbReference type="STRING" id="1127699.HMPREF9151_00319"/>
<evidence type="ECO:0000256" key="1">
    <source>
        <dbReference type="SAM" id="Phobius"/>
    </source>
</evidence>
<feature type="transmembrane region" description="Helical" evidence="1">
    <location>
        <begin position="34"/>
        <end position="52"/>
    </location>
</feature>
<accession>L1NJN1</accession>
<dbReference type="RefSeq" id="WP_009161445.1">
    <property type="nucleotide sequence ID" value="NZ_KB290964.1"/>
</dbReference>
<protein>
    <submittedName>
        <fullName evidence="2">Uncharacterized protein</fullName>
    </submittedName>
</protein>
<sequence>MMYSLFFMYDVFIVPVFTLICWFITRKSRYRKGYLLFLLSFFSIYIVGFYVLSLHVGRAPAKDMALFFLLPSLAVAHWALPFKKSKTAGKLLLSLAGIYILFLILLSLIHGFSRM</sequence>
<feature type="transmembrane region" description="Helical" evidence="1">
    <location>
        <begin position="92"/>
        <end position="112"/>
    </location>
</feature>
<dbReference type="AlphaFoldDB" id="L1NJN1"/>
<dbReference type="Proteomes" id="UP000010433">
    <property type="component" value="Unassembled WGS sequence"/>
</dbReference>
<dbReference type="PATRIC" id="fig|1127699.3.peg.285"/>
<gene>
    <name evidence="2" type="ORF">HMPREF9151_00319</name>
</gene>
<evidence type="ECO:0000313" key="2">
    <source>
        <dbReference type="EMBL" id="EKY03546.1"/>
    </source>
</evidence>
<dbReference type="EMBL" id="AMEP01000034">
    <property type="protein sequence ID" value="EKY03546.1"/>
    <property type="molecule type" value="Genomic_DNA"/>
</dbReference>
<feature type="transmembrane region" description="Helical" evidence="1">
    <location>
        <begin position="6"/>
        <end position="25"/>
    </location>
</feature>
<reference evidence="2 3" key="1">
    <citation type="submission" date="2012-05" db="EMBL/GenBank/DDBJ databases">
        <authorList>
            <person name="Weinstock G."/>
            <person name="Sodergren E."/>
            <person name="Lobos E.A."/>
            <person name="Fulton L."/>
            <person name="Fulton R."/>
            <person name="Courtney L."/>
            <person name="Fronick C."/>
            <person name="O'Laughlin M."/>
            <person name="Godfrey J."/>
            <person name="Wilson R.M."/>
            <person name="Miner T."/>
            <person name="Farmer C."/>
            <person name="Delehaunty K."/>
            <person name="Cordes M."/>
            <person name="Minx P."/>
            <person name="Tomlinson C."/>
            <person name="Chen J."/>
            <person name="Wollam A."/>
            <person name="Pepin K.H."/>
            <person name="Bhonagiri V."/>
            <person name="Zhang X."/>
            <person name="Suruliraj S."/>
            <person name="Warren W."/>
            <person name="Mitreva M."/>
            <person name="Mardis E.R."/>
            <person name="Wilson R.K."/>
        </authorList>
    </citation>
    <scope>NUCLEOTIDE SEQUENCE [LARGE SCALE GENOMIC DNA]</scope>
    <source>
        <strain evidence="2 3">F0055</strain>
    </source>
</reference>
<dbReference type="HOGENOM" id="CLU_2106788_0_0_10"/>
<organism evidence="2 3">
    <name type="scientific">Hoylesella saccharolytica F0055</name>
    <dbReference type="NCBI Taxonomy" id="1127699"/>
    <lineage>
        <taxon>Bacteria</taxon>
        <taxon>Pseudomonadati</taxon>
        <taxon>Bacteroidota</taxon>
        <taxon>Bacteroidia</taxon>
        <taxon>Bacteroidales</taxon>
        <taxon>Prevotellaceae</taxon>
        <taxon>Hoylesella</taxon>
    </lineage>
</organism>
<keyword evidence="3" id="KW-1185">Reference proteome</keyword>
<keyword evidence="1" id="KW-1133">Transmembrane helix</keyword>
<keyword evidence="1" id="KW-0812">Transmembrane</keyword>
<keyword evidence="1" id="KW-0472">Membrane</keyword>
<comment type="caution">
    <text evidence="2">The sequence shown here is derived from an EMBL/GenBank/DDBJ whole genome shotgun (WGS) entry which is preliminary data.</text>
</comment>